<proteinExistence type="predicted"/>
<sequence length="270" mass="29035">MHGEDQERGGPRHAVLPRQPAPLRAGQAVADHDLARPADAIRRGGPCRSPQAQCPRHARSHELWPMGRCLPGGRHRLMHGQGSPDGSRREEPMHRSGQQATTQGILADHHGGYWEGVDGRAPVCACAHAACHCRDTCSVHGPLEPSHQPRDSRRRREPVSGLAAPRLAGVGWVGYHPDANPQRVGQADRRRNRRGAGAAGDQHGHGRAAQNCPREVRHAEKDKRRAASSQSGRTSRSSQGQEAREKQTAEGGEAATSARSGARGGPHTDS</sequence>
<feature type="compositionally biased region" description="Basic and acidic residues" evidence="1">
    <location>
        <begin position="214"/>
        <end position="225"/>
    </location>
</feature>
<feature type="region of interest" description="Disordered" evidence="1">
    <location>
        <begin position="140"/>
        <end position="270"/>
    </location>
</feature>
<evidence type="ECO:0000313" key="3">
    <source>
        <dbReference type="Proteomes" id="UP001287356"/>
    </source>
</evidence>
<keyword evidence="3" id="KW-1185">Reference proteome</keyword>
<name>A0AAE0N5J9_9PEZI</name>
<dbReference type="AlphaFoldDB" id="A0AAE0N5J9"/>
<accession>A0AAE0N5J9</accession>
<gene>
    <name evidence="2" type="ORF">B0T24DRAFT_627623</name>
</gene>
<organism evidence="2 3">
    <name type="scientific">Lasiosphaeria ovina</name>
    <dbReference type="NCBI Taxonomy" id="92902"/>
    <lineage>
        <taxon>Eukaryota</taxon>
        <taxon>Fungi</taxon>
        <taxon>Dikarya</taxon>
        <taxon>Ascomycota</taxon>
        <taxon>Pezizomycotina</taxon>
        <taxon>Sordariomycetes</taxon>
        <taxon>Sordariomycetidae</taxon>
        <taxon>Sordariales</taxon>
        <taxon>Lasiosphaeriaceae</taxon>
        <taxon>Lasiosphaeria</taxon>
    </lineage>
</organism>
<feature type="region of interest" description="Disordered" evidence="1">
    <location>
        <begin position="75"/>
        <end position="103"/>
    </location>
</feature>
<dbReference type="Proteomes" id="UP001287356">
    <property type="component" value="Unassembled WGS sequence"/>
</dbReference>
<comment type="caution">
    <text evidence="2">The sequence shown here is derived from an EMBL/GenBank/DDBJ whole genome shotgun (WGS) entry which is preliminary data.</text>
</comment>
<evidence type="ECO:0000313" key="2">
    <source>
        <dbReference type="EMBL" id="KAK3371008.1"/>
    </source>
</evidence>
<feature type="compositionally biased region" description="Basic and acidic residues" evidence="1">
    <location>
        <begin position="1"/>
        <end position="10"/>
    </location>
</feature>
<reference evidence="2" key="1">
    <citation type="journal article" date="2023" name="Mol. Phylogenet. Evol.">
        <title>Genome-scale phylogeny and comparative genomics of the fungal order Sordariales.</title>
        <authorList>
            <person name="Hensen N."/>
            <person name="Bonometti L."/>
            <person name="Westerberg I."/>
            <person name="Brannstrom I.O."/>
            <person name="Guillou S."/>
            <person name="Cros-Aarteil S."/>
            <person name="Calhoun S."/>
            <person name="Haridas S."/>
            <person name="Kuo A."/>
            <person name="Mondo S."/>
            <person name="Pangilinan J."/>
            <person name="Riley R."/>
            <person name="LaButti K."/>
            <person name="Andreopoulos B."/>
            <person name="Lipzen A."/>
            <person name="Chen C."/>
            <person name="Yan M."/>
            <person name="Daum C."/>
            <person name="Ng V."/>
            <person name="Clum A."/>
            <person name="Steindorff A."/>
            <person name="Ohm R.A."/>
            <person name="Martin F."/>
            <person name="Silar P."/>
            <person name="Natvig D.O."/>
            <person name="Lalanne C."/>
            <person name="Gautier V."/>
            <person name="Ament-Velasquez S.L."/>
            <person name="Kruys A."/>
            <person name="Hutchinson M.I."/>
            <person name="Powell A.J."/>
            <person name="Barry K."/>
            <person name="Miller A.N."/>
            <person name="Grigoriev I.V."/>
            <person name="Debuchy R."/>
            <person name="Gladieux P."/>
            <person name="Hiltunen Thoren M."/>
            <person name="Johannesson H."/>
        </authorList>
    </citation>
    <scope>NUCLEOTIDE SEQUENCE</scope>
    <source>
        <strain evidence="2">CBS 958.72</strain>
    </source>
</reference>
<protein>
    <submittedName>
        <fullName evidence="2">Uncharacterized protein</fullName>
    </submittedName>
</protein>
<reference evidence="2" key="2">
    <citation type="submission" date="2023-06" db="EMBL/GenBank/DDBJ databases">
        <authorList>
            <consortium name="Lawrence Berkeley National Laboratory"/>
            <person name="Haridas S."/>
            <person name="Hensen N."/>
            <person name="Bonometti L."/>
            <person name="Westerberg I."/>
            <person name="Brannstrom I.O."/>
            <person name="Guillou S."/>
            <person name="Cros-Aarteil S."/>
            <person name="Calhoun S."/>
            <person name="Kuo A."/>
            <person name="Mondo S."/>
            <person name="Pangilinan J."/>
            <person name="Riley R."/>
            <person name="Labutti K."/>
            <person name="Andreopoulos B."/>
            <person name="Lipzen A."/>
            <person name="Chen C."/>
            <person name="Yanf M."/>
            <person name="Daum C."/>
            <person name="Ng V."/>
            <person name="Clum A."/>
            <person name="Steindorff A."/>
            <person name="Ohm R."/>
            <person name="Martin F."/>
            <person name="Silar P."/>
            <person name="Natvig D."/>
            <person name="Lalanne C."/>
            <person name="Gautier V."/>
            <person name="Ament-Velasquez S.L."/>
            <person name="Kruys A."/>
            <person name="Hutchinson M.I."/>
            <person name="Powell A.J."/>
            <person name="Barry K."/>
            <person name="Miller A.N."/>
            <person name="Grigoriev I.V."/>
            <person name="Debuchy R."/>
            <person name="Gladieux P."/>
            <person name="Thoren M.H."/>
            <person name="Johannesson H."/>
        </authorList>
    </citation>
    <scope>NUCLEOTIDE SEQUENCE</scope>
    <source>
        <strain evidence="2">CBS 958.72</strain>
    </source>
</reference>
<feature type="compositionally biased region" description="Low complexity" evidence="1">
    <location>
        <begin position="249"/>
        <end position="261"/>
    </location>
</feature>
<feature type="compositionally biased region" description="Low complexity" evidence="1">
    <location>
        <begin position="227"/>
        <end position="241"/>
    </location>
</feature>
<evidence type="ECO:0000256" key="1">
    <source>
        <dbReference type="SAM" id="MobiDB-lite"/>
    </source>
</evidence>
<dbReference type="EMBL" id="JAULSN010000005">
    <property type="protein sequence ID" value="KAK3371008.1"/>
    <property type="molecule type" value="Genomic_DNA"/>
</dbReference>
<feature type="region of interest" description="Disordered" evidence="1">
    <location>
        <begin position="1"/>
        <end position="23"/>
    </location>
</feature>